<organism evidence="1 2">
    <name type="scientific">Coprinopsis marcescibilis</name>
    <name type="common">Agaric fungus</name>
    <name type="synonym">Psathyrella marcescibilis</name>
    <dbReference type="NCBI Taxonomy" id="230819"/>
    <lineage>
        <taxon>Eukaryota</taxon>
        <taxon>Fungi</taxon>
        <taxon>Dikarya</taxon>
        <taxon>Basidiomycota</taxon>
        <taxon>Agaricomycotina</taxon>
        <taxon>Agaricomycetes</taxon>
        <taxon>Agaricomycetidae</taxon>
        <taxon>Agaricales</taxon>
        <taxon>Agaricineae</taxon>
        <taxon>Psathyrellaceae</taxon>
        <taxon>Coprinopsis</taxon>
    </lineage>
</organism>
<evidence type="ECO:0000313" key="1">
    <source>
        <dbReference type="EMBL" id="TFK19574.1"/>
    </source>
</evidence>
<reference evidence="1 2" key="1">
    <citation type="journal article" date="2019" name="Nat. Ecol. Evol.">
        <title>Megaphylogeny resolves global patterns of mushroom evolution.</title>
        <authorList>
            <person name="Varga T."/>
            <person name="Krizsan K."/>
            <person name="Foldi C."/>
            <person name="Dima B."/>
            <person name="Sanchez-Garcia M."/>
            <person name="Sanchez-Ramirez S."/>
            <person name="Szollosi G.J."/>
            <person name="Szarkandi J.G."/>
            <person name="Papp V."/>
            <person name="Albert L."/>
            <person name="Andreopoulos W."/>
            <person name="Angelini C."/>
            <person name="Antonin V."/>
            <person name="Barry K.W."/>
            <person name="Bougher N.L."/>
            <person name="Buchanan P."/>
            <person name="Buyck B."/>
            <person name="Bense V."/>
            <person name="Catcheside P."/>
            <person name="Chovatia M."/>
            <person name="Cooper J."/>
            <person name="Damon W."/>
            <person name="Desjardin D."/>
            <person name="Finy P."/>
            <person name="Geml J."/>
            <person name="Haridas S."/>
            <person name="Hughes K."/>
            <person name="Justo A."/>
            <person name="Karasinski D."/>
            <person name="Kautmanova I."/>
            <person name="Kiss B."/>
            <person name="Kocsube S."/>
            <person name="Kotiranta H."/>
            <person name="LaButti K.M."/>
            <person name="Lechner B.E."/>
            <person name="Liimatainen K."/>
            <person name="Lipzen A."/>
            <person name="Lukacs Z."/>
            <person name="Mihaltcheva S."/>
            <person name="Morgado L.N."/>
            <person name="Niskanen T."/>
            <person name="Noordeloos M.E."/>
            <person name="Ohm R.A."/>
            <person name="Ortiz-Santana B."/>
            <person name="Ovrebo C."/>
            <person name="Racz N."/>
            <person name="Riley R."/>
            <person name="Savchenko A."/>
            <person name="Shiryaev A."/>
            <person name="Soop K."/>
            <person name="Spirin V."/>
            <person name="Szebenyi C."/>
            <person name="Tomsovsky M."/>
            <person name="Tulloss R.E."/>
            <person name="Uehling J."/>
            <person name="Grigoriev I.V."/>
            <person name="Vagvolgyi C."/>
            <person name="Papp T."/>
            <person name="Martin F.M."/>
            <person name="Miettinen O."/>
            <person name="Hibbett D.S."/>
            <person name="Nagy L.G."/>
        </authorList>
    </citation>
    <scope>NUCLEOTIDE SEQUENCE [LARGE SCALE GENOMIC DNA]</scope>
    <source>
        <strain evidence="1 2">CBS 121175</strain>
    </source>
</reference>
<sequence length="350" mass="39227">MAMNTTQPLSSLELTTAIPSRTIQSAADAIMHLIERERADVVQELVQERRRTFHLEQECQNLRRELEAERAGCGGVRVAGVQGGTFPTIQARPQENSPFYINFQPNREAQDNRQSLECSCGEEVQELKQKLAQTELFLNAYRSGRPLEIEKVFDVQKKRSSNKKGDFSLYCQSTNVELTRQSQTFIAQGERGTMDQKQAKTDNDEPSLQNKVNVADLKKELTNLHTTLEAQGLLFSSTKNAQGVAVILYNPEVHTVMQQIVGEAKRRNLIPDTMNIQALESGDIKLYEFAKLVSGIVSQARTIELQRTQALRAGLAQGWTVKQWFDAMVSFNAALKSGAVPKYMDGMGFP</sequence>
<name>A0A5C3KHS0_COPMA</name>
<evidence type="ECO:0000313" key="2">
    <source>
        <dbReference type="Proteomes" id="UP000307440"/>
    </source>
</evidence>
<dbReference type="Proteomes" id="UP000307440">
    <property type="component" value="Unassembled WGS sequence"/>
</dbReference>
<proteinExistence type="predicted"/>
<keyword evidence="2" id="KW-1185">Reference proteome</keyword>
<protein>
    <submittedName>
        <fullName evidence="1">Uncharacterized protein</fullName>
    </submittedName>
</protein>
<dbReference type="EMBL" id="ML210334">
    <property type="protein sequence ID" value="TFK19574.1"/>
    <property type="molecule type" value="Genomic_DNA"/>
</dbReference>
<gene>
    <name evidence="1" type="ORF">FA15DRAFT_723772</name>
</gene>
<accession>A0A5C3KHS0</accession>
<dbReference type="AlphaFoldDB" id="A0A5C3KHS0"/>